<evidence type="ECO:0000313" key="3">
    <source>
        <dbReference type="Proteomes" id="UP000585474"/>
    </source>
</evidence>
<protein>
    <submittedName>
        <fullName evidence="2">Uncharacterized protein</fullName>
    </submittedName>
</protein>
<dbReference type="OrthoDB" id="10560354at2759"/>
<organism evidence="2 3">
    <name type="scientific">Actinidia rufa</name>
    <dbReference type="NCBI Taxonomy" id="165716"/>
    <lineage>
        <taxon>Eukaryota</taxon>
        <taxon>Viridiplantae</taxon>
        <taxon>Streptophyta</taxon>
        <taxon>Embryophyta</taxon>
        <taxon>Tracheophyta</taxon>
        <taxon>Spermatophyta</taxon>
        <taxon>Magnoliopsida</taxon>
        <taxon>eudicotyledons</taxon>
        <taxon>Gunneridae</taxon>
        <taxon>Pentapetalae</taxon>
        <taxon>asterids</taxon>
        <taxon>Ericales</taxon>
        <taxon>Actinidiaceae</taxon>
        <taxon>Actinidia</taxon>
    </lineage>
</organism>
<reference evidence="2 3" key="1">
    <citation type="submission" date="2019-07" db="EMBL/GenBank/DDBJ databases">
        <title>De Novo Assembly of kiwifruit Actinidia rufa.</title>
        <authorList>
            <person name="Sugita-Konishi S."/>
            <person name="Sato K."/>
            <person name="Mori E."/>
            <person name="Abe Y."/>
            <person name="Kisaki G."/>
            <person name="Hamano K."/>
            <person name="Suezawa K."/>
            <person name="Otani M."/>
            <person name="Fukuda T."/>
            <person name="Manabe T."/>
            <person name="Gomi K."/>
            <person name="Tabuchi M."/>
            <person name="Akimitsu K."/>
            <person name="Kataoka I."/>
        </authorList>
    </citation>
    <scope>NUCLEOTIDE SEQUENCE [LARGE SCALE GENOMIC DNA]</scope>
    <source>
        <strain evidence="3">cv. Fuchu</strain>
    </source>
</reference>
<sequence length="164" mass="18449">MHIIGEERVECKPQERKSEEEKRVEDGEVYAGCLGVVGLRRRQQLRHAEEWSKEPNSEGGSIAWGRGEEGIGLMKNIVQRADRSVGPYPRSGVYLNPCGVEVDVGNGCRLIRGARAVKVGKWWYKGCGLCNRIEKERKGNWVLSDLCTSTYENNGMEVLRVAIE</sequence>
<feature type="region of interest" description="Disordered" evidence="1">
    <location>
        <begin position="1"/>
        <end position="25"/>
    </location>
</feature>
<dbReference type="AlphaFoldDB" id="A0A7J0H323"/>
<proteinExistence type="predicted"/>
<dbReference type="Proteomes" id="UP000585474">
    <property type="component" value="Unassembled WGS sequence"/>
</dbReference>
<dbReference type="EMBL" id="BJWL01000026">
    <property type="protein sequence ID" value="GFZ17401.1"/>
    <property type="molecule type" value="Genomic_DNA"/>
</dbReference>
<gene>
    <name evidence="2" type="ORF">Acr_26g0006710</name>
</gene>
<accession>A0A7J0H323</accession>
<evidence type="ECO:0000256" key="1">
    <source>
        <dbReference type="SAM" id="MobiDB-lite"/>
    </source>
</evidence>
<evidence type="ECO:0000313" key="2">
    <source>
        <dbReference type="EMBL" id="GFZ17401.1"/>
    </source>
</evidence>
<comment type="caution">
    <text evidence="2">The sequence shown here is derived from an EMBL/GenBank/DDBJ whole genome shotgun (WGS) entry which is preliminary data.</text>
</comment>
<name>A0A7J0H323_9ERIC</name>
<keyword evidence="3" id="KW-1185">Reference proteome</keyword>